<protein>
    <submittedName>
        <fullName evidence="3">Uncharacterized protein</fullName>
    </submittedName>
</protein>
<dbReference type="Proteomes" id="UP000518752">
    <property type="component" value="Unassembled WGS sequence"/>
</dbReference>
<name>A0A8H5HBI8_9AGAR</name>
<comment type="caution">
    <text evidence="3">The sequence shown here is derived from an EMBL/GenBank/DDBJ whole genome shotgun (WGS) entry which is preliminary data.</text>
</comment>
<keyword evidence="4" id="KW-1185">Reference proteome</keyword>
<feature type="region of interest" description="Disordered" evidence="1">
    <location>
        <begin position="86"/>
        <end position="294"/>
    </location>
</feature>
<sequence length="294" mass="32121">MRFTTLSISCLIVTAHSVAGYRPFRRPSHRSPEDLAQAHRAPRAAKNDVNVNPTLTYVQRGPSYSHPTQIPPCGSIWPVDCQETKVTNQQVTRASDIKSRFPSRFERSMPETLPARQIHNADYSSSSPSPPSNPPPASSGSSNSTQQPSTPPHEEKSEDETSNSKNSAASDPSDTATDPRPSTKREQLSEPLDERRFPRAAAIQRYELVSSVPRSGNLKVDKRISLATADTPANEEPSDTAAGNDDEGPSDTGNVSSSKDASDSSSFSDDQDTESNPNSAPEEVKRRTVFRFRR</sequence>
<feature type="compositionally biased region" description="Polar residues" evidence="1">
    <location>
        <begin position="163"/>
        <end position="176"/>
    </location>
</feature>
<feature type="compositionally biased region" description="Basic and acidic residues" evidence="1">
    <location>
        <begin position="95"/>
        <end position="109"/>
    </location>
</feature>
<evidence type="ECO:0000256" key="1">
    <source>
        <dbReference type="SAM" id="MobiDB-lite"/>
    </source>
</evidence>
<dbReference type="EMBL" id="JAACJN010000065">
    <property type="protein sequence ID" value="KAF5380252.1"/>
    <property type="molecule type" value="Genomic_DNA"/>
</dbReference>
<feature type="compositionally biased region" description="Low complexity" evidence="1">
    <location>
        <begin position="256"/>
        <end position="268"/>
    </location>
</feature>
<evidence type="ECO:0000313" key="4">
    <source>
        <dbReference type="Proteomes" id="UP000518752"/>
    </source>
</evidence>
<proteinExistence type="predicted"/>
<feature type="region of interest" description="Disordered" evidence="1">
    <location>
        <begin position="24"/>
        <end position="44"/>
    </location>
</feature>
<feature type="chain" id="PRO_5034900099" evidence="2">
    <location>
        <begin position="21"/>
        <end position="294"/>
    </location>
</feature>
<feature type="signal peptide" evidence="2">
    <location>
        <begin position="1"/>
        <end position="20"/>
    </location>
</feature>
<feature type="compositionally biased region" description="Basic and acidic residues" evidence="1">
    <location>
        <begin position="181"/>
        <end position="197"/>
    </location>
</feature>
<dbReference type="OrthoDB" id="10656495at2759"/>
<feature type="compositionally biased region" description="Low complexity" evidence="1">
    <location>
        <begin position="138"/>
        <end position="148"/>
    </location>
</feature>
<accession>A0A8H5HBI8</accession>
<gene>
    <name evidence="3" type="ORF">D9757_008195</name>
</gene>
<feature type="compositionally biased region" description="Pro residues" evidence="1">
    <location>
        <begin position="128"/>
        <end position="137"/>
    </location>
</feature>
<reference evidence="3 4" key="1">
    <citation type="journal article" date="2020" name="ISME J.">
        <title>Uncovering the hidden diversity of litter-decomposition mechanisms in mushroom-forming fungi.</title>
        <authorList>
            <person name="Floudas D."/>
            <person name="Bentzer J."/>
            <person name="Ahren D."/>
            <person name="Johansson T."/>
            <person name="Persson P."/>
            <person name="Tunlid A."/>
        </authorList>
    </citation>
    <scope>NUCLEOTIDE SEQUENCE [LARGE SCALE GENOMIC DNA]</scope>
    <source>
        <strain evidence="3 4">CBS 406.79</strain>
    </source>
</reference>
<evidence type="ECO:0000256" key="2">
    <source>
        <dbReference type="SAM" id="SignalP"/>
    </source>
</evidence>
<keyword evidence="2" id="KW-0732">Signal</keyword>
<organism evidence="3 4">
    <name type="scientific">Collybiopsis confluens</name>
    <dbReference type="NCBI Taxonomy" id="2823264"/>
    <lineage>
        <taxon>Eukaryota</taxon>
        <taxon>Fungi</taxon>
        <taxon>Dikarya</taxon>
        <taxon>Basidiomycota</taxon>
        <taxon>Agaricomycotina</taxon>
        <taxon>Agaricomycetes</taxon>
        <taxon>Agaricomycetidae</taxon>
        <taxon>Agaricales</taxon>
        <taxon>Marasmiineae</taxon>
        <taxon>Omphalotaceae</taxon>
        <taxon>Collybiopsis</taxon>
    </lineage>
</organism>
<evidence type="ECO:0000313" key="3">
    <source>
        <dbReference type="EMBL" id="KAF5380252.1"/>
    </source>
</evidence>
<dbReference type="AlphaFoldDB" id="A0A8H5HBI8"/>